<feature type="transmembrane region" description="Helical" evidence="1">
    <location>
        <begin position="12"/>
        <end position="34"/>
    </location>
</feature>
<dbReference type="EMBL" id="CAJC01000158">
    <property type="protein sequence ID" value="CCI53778.1"/>
    <property type="molecule type" value="Genomic_DNA"/>
</dbReference>
<keyword evidence="1" id="KW-0812">Transmembrane</keyword>
<dbReference type="Proteomes" id="UP000035720">
    <property type="component" value="Unassembled WGS sequence"/>
</dbReference>
<proteinExistence type="predicted"/>
<keyword evidence="1" id="KW-0472">Membrane</keyword>
<dbReference type="AlphaFoldDB" id="A0A077MFB0"/>
<evidence type="ECO:0000313" key="3">
    <source>
        <dbReference type="Proteomes" id="UP000035720"/>
    </source>
</evidence>
<dbReference type="STRING" id="1193518.BN13_470024"/>
<protein>
    <submittedName>
        <fullName evidence="2">Uncharacterized protein</fullName>
    </submittedName>
</protein>
<name>A0A077MFB0_9MICO</name>
<keyword evidence="3" id="KW-1185">Reference proteome</keyword>
<accession>A0A077MFB0</accession>
<comment type="caution">
    <text evidence="2">The sequence shown here is derived from an EMBL/GenBank/DDBJ whole genome shotgun (WGS) entry which is preliminary data.</text>
</comment>
<organism evidence="2 3">
    <name type="scientific">Nostocoides jenkinsii Ben 74</name>
    <dbReference type="NCBI Taxonomy" id="1193518"/>
    <lineage>
        <taxon>Bacteria</taxon>
        <taxon>Bacillati</taxon>
        <taxon>Actinomycetota</taxon>
        <taxon>Actinomycetes</taxon>
        <taxon>Micrococcales</taxon>
        <taxon>Intrasporangiaceae</taxon>
        <taxon>Nostocoides</taxon>
    </lineage>
</organism>
<sequence length="37" mass="3607">MGVAGVVSSLLWLVFVGFGWVGVLGFGGVDLVVVGGG</sequence>
<reference evidence="2 3" key="1">
    <citation type="journal article" date="2013" name="ISME J.">
        <title>A metabolic model for members of the genus Tetrasphaera involved in enhanced biological phosphorus removal.</title>
        <authorList>
            <person name="Kristiansen R."/>
            <person name="Nguyen H.T.T."/>
            <person name="Saunders A.M."/>
            <person name="Nielsen J.L."/>
            <person name="Wimmer R."/>
            <person name="Le V.Q."/>
            <person name="McIlroy S.J."/>
            <person name="Petrovski S."/>
            <person name="Seviour R.J."/>
            <person name="Calteau A."/>
            <person name="Nielsen K.L."/>
            <person name="Nielsen P.H."/>
        </authorList>
    </citation>
    <scope>NUCLEOTIDE SEQUENCE [LARGE SCALE GENOMIC DNA]</scope>
    <source>
        <strain evidence="2 3">Ben 74</strain>
    </source>
</reference>
<evidence type="ECO:0000256" key="1">
    <source>
        <dbReference type="SAM" id="Phobius"/>
    </source>
</evidence>
<keyword evidence="1" id="KW-1133">Transmembrane helix</keyword>
<gene>
    <name evidence="2" type="ORF">BN13_470024</name>
</gene>
<evidence type="ECO:0000313" key="2">
    <source>
        <dbReference type="EMBL" id="CCI53778.1"/>
    </source>
</evidence>